<dbReference type="AlphaFoldDB" id="A0A5B0RB77"/>
<feature type="region of interest" description="Disordered" evidence="1">
    <location>
        <begin position="115"/>
        <end position="135"/>
    </location>
</feature>
<feature type="compositionally biased region" description="Low complexity" evidence="1">
    <location>
        <begin position="29"/>
        <end position="38"/>
    </location>
</feature>
<name>A0A5B0RB77_PUCGR</name>
<feature type="compositionally biased region" description="Polar residues" evidence="1">
    <location>
        <begin position="1"/>
        <end position="12"/>
    </location>
</feature>
<comment type="caution">
    <text evidence="2">The sequence shown here is derived from an EMBL/GenBank/DDBJ whole genome shotgun (WGS) entry which is preliminary data.</text>
</comment>
<feature type="region of interest" description="Disordered" evidence="1">
    <location>
        <begin position="1"/>
        <end position="38"/>
    </location>
</feature>
<reference evidence="2 3" key="1">
    <citation type="submission" date="2019-05" db="EMBL/GenBank/DDBJ databases">
        <title>Emergence of the Ug99 lineage of the wheat stem rust pathogen through somatic hybridization.</title>
        <authorList>
            <person name="Li F."/>
            <person name="Upadhyaya N.M."/>
            <person name="Sperschneider J."/>
            <person name="Matny O."/>
            <person name="Nguyen-Phuc H."/>
            <person name="Mago R."/>
            <person name="Raley C."/>
            <person name="Miller M.E."/>
            <person name="Silverstein K.A.T."/>
            <person name="Henningsen E."/>
            <person name="Hirsch C.D."/>
            <person name="Visser B."/>
            <person name="Pretorius Z.A."/>
            <person name="Steffenson B.J."/>
            <person name="Schwessinger B."/>
            <person name="Dodds P.N."/>
            <person name="Figueroa M."/>
        </authorList>
    </citation>
    <scope>NUCLEOTIDE SEQUENCE [LARGE SCALE GENOMIC DNA]</scope>
    <source>
        <strain evidence="2 3">Ug99</strain>
    </source>
</reference>
<proteinExistence type="predicted"/>
<protein>
    <submittedName>
        <fullName evidence="2">Uncharacterized protein</fullName>
    </submittedName>
</protein>
<evidence type="ECO:0000256" key="1">
    <source>
        <dbReference type="SAM" id="MobiDB-lite"/>
    </source>
</evidence>
<evidence type="ECO:0000313" key="3">
    <source>
        <dbReference type="Proteomes" id="UP000325313"/>
    </source>
</evidence>
<sequence>MRMDSISLQSQPGEAGKSPNLPRLPVVPPMLNNRNRPNNRTDYYLNGVSWVLLQHSSQFTPALTNISLQAAFAEEYHHFALAIEGQVWNRDGWSAVYRYSSSSLPILQHPSFSSQGVRGSASEAHESWRTRSRRAKGIKDSRIAMPCGPIMARLNIFPTYDRAAASIGFHNAVPTWPDFPRQIPDTRNSVQRRSP</sequence>
<accession>A0A5B0RB77</accession>
<evidence type="ECO:0000313" key="2">
    <source>
        <dbReference type="EMBL" id="KAA1122084.1"/>
    </source>
</evidence>
<dbReference type="Proteomes" id="UP000325313">
    <property type="component" value="Unassembled WGS sequence"/>
</dbReference>
<gene>
    <name evidence="2" type="ORF">PGTUg99_026239</name>
</gene>
<organism evidence="2 3">
    <name type="scientific">Puccinia graminis f. sp. tritici</name>
    <dbReference type="NCBI Taxonomy" id="56615"/>
    <lineage>
        <taxon>Eukaryota</taxon>
        <taxon>Fungi</taxon>
        <taxon>Dikarya</taxon>
        <taxon>Basidiomycota</taxon>
        <taxon>Pucciniomycotina</taxon>
        <taxon>Pucciniomycetes</taxon>
        <taxon>Pucciniales</taxon>
        <taxon>Pucciniaceae</taxon>
        <taxon>Puccinia</taxon>
    </lineage>
</organism>
<dbReference type="EMBL" id="VDEP01000236">
    <property type="protein sequence ID" value="KAA1122084.1"/>
    <property type="molecule type" value="Genomic_DNA"/>
</dbReference>